<gene>
    <name evidence="4" type="primary">DCUN1D4</name>
    <name evidence="4" type="ORF">TWF481_010245</name>
</gene>
<keyword evidence="5" id="KW-1185">Reference proteome</keyword>
<dbReference type="GO" id="GO:0031624">
    <property type="term" value="F:ubiquitin conjugating enzyme binding"/>
    <property type="evidence" value="ECO:0007669"/>
    <property type="project" value="TreeGrafter"/>
</dbReference>
<sequence>MPPKKKSSVPAADTNSRNQTQTQSQATTPRRLTRSSSNLASAKSNPPNTPNTAASPTKTSADDMGSAVSKAKAIKQSRKSRKSNGTEAAAVESNGVTSKPDQTIPSEEPATPNGKGKRKTTTTPPEQKTTTAKKPKVSKSAEDNDGVDKDIVVVPKVVSKPAKAGKKSQPKNADEWFDVYASAEDPTQIDVPGIIRLLEDLSVKFESAAIYILCWKLGLPTMGSIPREQWNSGMRKHNVANNAQLLKTLGTWLQQTKPVSPPTDDFLSFFKYMFQFSKNVPEARTIAAENATAVLGFVLDPRTYDLKYDPETADPLKWEDHPYPHAVPFLEFLTEKQPVKVINKDQWESFLPFNRSVEYMLGNYDPNGAWPALYDQYVEWRKERDGLTIGPKDGPDTES</sequence>
<feature type="compositionally biased region" description="Low complexity" evidence="2">
    <location>
        <begin position="40"/>
        <end position="59"/>
    </location>
</feature>
<feature type="compositionally biased region" description="Basic and acidic residues" evidence="2">
    <location>
        <begin position="139"/>
        <end position="148"/>
    </location>
</feature>
<dbReference type="GO" id="GO:0032182">
    <property type="term" value="F:ubiquitin-like protein binding"/>
    <property type="evidence" value="ECO:0007669"/>
    <property type="project" value="TreeGrafter"/>
</dbReference>
<evidence type="ECO:0000313" key="5">
    <source>
        <dbReference type="Proteomes" id="UP001370758"/>
    </source>
</evidence>
<name>A0AAV9W260_9PEZI</name>
<dbReference type="EMBL" id="JAVHJL010000007">
    <property type="protein sequence ID" value="KAK6499888.1"/>
    <property type="molecule type" value="Genomic_DNA"/>
</dbReference>
<dbReference type="InterPro" id="IPR014764">
    <property type="entry name" value="DCN-prot"/>
</dbReference>
<feature type="region of interest" description="Disordered" evidence="2">
    <location>
        <begin position="1"/>
        <end position="148"/>
    </location>
</feature>
<comment type="caution">
    <text evidence="4">The sequence shown here is derived from an EMBL/GenBank/DDBJ whole genome shotgun (WGS) entry which is preliminary data.</text>
</comment>
<dbReference type="InterPro" id="IPR042460">
    <property type="entry name" value="DCN1-like_PONY"/>
</dbReference>
<dbReference type="Gene3D" id="1.10.238.10">
    <property type="entry name" value="EF-hand"/>
    <property type="match status" value="1"/>
</dbReference>
<evidence type="ECO:0000256" key="2">
    <source>
        <dbReference type="SAM" id="MobiDB-lite"/>
    </source>
</evidence>
<dbReference type="Pfam" id="PF03556">
    <property type="entry name" value="Cullin_binding"/>
    <property type="match status" value="1"/>
</dbReference>
<evidence type="ECO:0000313" key="4">
    <source>
        <dbReference type="EMBL" id="KAK6499888.1"/>
    </source>
</evidence>
<dbReference type="InterPro" id="IPR005176">
    <property type="entry name" value="PONY_dom"/>
</dbReference>
<feature type="domain" description="DCUN1" evidence="3">
    <location>
        <begin position="168"/>
        <end position="382"/>
    </location>
</feature>
<feature type="compositionally biased region" description="Basic residues" evidence="2">
    <location>
        <begin position="72"/>
        <end position="82"/>
    </location>
</feature>
<dbReference type="PANTHER" id="PTHR12281:SF12">
    <property type="entry name" value="DEFECTIVE IN CULLIN NEDDYLATION PROTEIN"/>
    <property type="match status" value="1"/>
</dbReference>
<dbReference type="PROSITE" id="PS51229">
    <property type="entry name" value="DCUN1"/>
    <property type="match status" value="1"/>
</dbReference>
<protein>
    <recommendedName>
        <fullName evidence="1">Defective in cullin neddylation protein</fullName>
    </recommendedName>
</protein>
<feature type="compositionally biased region" description="Polar residues" evidence="2">
    <location>
        <begin position="94"/>
        <end position="105"/>
    </location>
</feature>
<feature type="compositionally biased region" description="Low complexity" evidence="2">
    <location>
        <begin position="19"/>
        <end position="28"/>
    </location>
</feature>
<dbReference type="AlphaFoldDB" id="A0AAV9W260"/>
<dbReference type="Gene3D" id="1.10.238.200">
    <property type="entry name" value="Cullin, PONY binding domain"/>
    <property type="match status" value="1"/>
</dbReference>
<evidence type="ECO:0000256" key="1">
    <source>
        <dbReference type="RuleBase" id="RU410713"/>
    </source>
</evidence>
<feature type="compositionally biased region" description="Low complexity" evidence="2">
    <location>
        <begin position="121"/>
        <end position="130"/>
    </location>
</feature>
<dbReference type="GO" id="GO:0045116">
    <property type="term" value="P:protein neddylation"/>
    <property type="evidence" value="ECO:0007669"/>
    <property type="project" value="TreeGrafter"/>
</dbReference>
<dbReference type="GO" id="GO:0000151">
    <property type="term" value="C:ubiquitin ligase complex"/>
    <property type="evidence" value="ECO:0007669"/>
    <property type="project" value="TreeGrafter"/>
</dbReference>
<dbReference type="PANTHER" id="PTHR12281">
    <property type="entry name" value="RP42 RELATED"/>
    <property type="match status" value="1"/>
</dbReference>
<comment type="function">
    <text evidence="1">Neddylation of cullins play an essential role in the regulation of SCF-type complexes activity.</text>
</comment>
<reference evidence="4 5" key="1">
    <citation type="submission" date="2023-08" db="EMBL/GenBank/DDBJ databases">
        <authorList>
            <person name="Palmer J.M."/>
        </authorList>
    </citation>
    <scope>NUCLEOTIDE SEQUENCE [LARGE SCALE GENOMIC DNA]</scope>
    <source>
        <strain evidence="4 5">TWF481</strain>
    </source>
</reference>
<dbReference type="Proteomes" id="UP001370758">
    <property type="component" value="Unassembled WGS sequence"/>
</dbReference>
<dbReference type="GO" id="GO:0097602">
    <property type="term" value="F:cullin family protein binding"/>
    <property type="evidence" value="ECO:0007669"/>
    <property type="project" value="TreeGrafter"/>
</dbReference>
<evidence type="ECO:0000259" key="3">
    <source>
        <dbReference type="PROSITE" id="PS51229"/>
    </source>
</evidence>
<proteinExistence type="predicted"/>
<accession>A0AAV9W260</accession>
<organism evidence="4 5">
    <name type="scientific">Arthrobotrys musiformis</name>
    <dbReference type="NCBI Taxonomy" id="47236"/>
    <lineage>
        <taxon>Eukaryota</taxon>
        <taxon>Fungi</taxon>
        <taxon>Dikarya</taxon>
        <taxon>Ascomycota</taxon>
        <taxon>Pezizomycotina</taxon>
        <taxon>Orbiliomycetes</taxon>
        <taxon>Orbiliales</taxon>
        <taxon>Orbiliaceae</taxon>
        <taxon>Arthrobotrys</taxon>
    </lineage>
</organism>